<dbReference type="AlphaFoldDB" id="A0A8J3JYC8"/>
<feature type="transmembrane region" description="Helical" evidence="7">
    <location>
        <begin position="229"/>
        <end position="246"/>
    </location>
</feature>
<keyword evidence="6 7" id="KW-0472">Membrane</keyword>
<dbReference type="GO" id="GO:0005886">
    <property type="term" value="C:plasma membrane"/>
    <property type="evidence" value="ECO:0007669"/>
    <property type="project" value="UniProtKB-SubCell"/>
</dbReference>
<reference evidence="9 10" key="1">
    <citation type="submission" date="2021-01" db="EMBL/GenBank/DDBJ databases">
        <title>Whole genome shotgun sequence of Catellatospora chokoriensis NBRC 107358.</title>
        <authorList>
            <person name="Komaki H."/>
            <person name="Tamura T."/>
        </authorList>
    </citation>
    <scope>NUCLEOTIDE SEQUENCE [LARGE SCALE GENOMIC DNA]</scope>
    <source>
        <strain evidence="9 10">NBRC 107358</strain>
    </source>
</reference>
<evidence type="ECO:0000256" key="6">
    <source>
        <dbReference type="ARBA" id="ARBA00023136"/>
    </source>
</evidence>
<dbReference type="Gene3D" id="1.20.1250.20">
    <property type="entry name" value="MFS general substrate transporter like domains"/>
    <property type="match status" value="1"/>
</dbReference>
<proteinExistence type="predicted"/>
<keyword evidence="5 7" id="KW-1133">Transmembrane helix</keyword>
<feature type="transmembrane region" description="Helical" evidence="7">
    <location>
        <begin position="50"/>
        <end position="71"/>
    </location>
</feature>
<dbReference type="EMBL" id="BONG01000012">
    <property type="protein sequence ID" value="GIF89122.1"/>
    <property type="molecule type" value="Genomic_DNA"/>
</dbReference>
<protein>
    <submittedName>
        <fullName evidence="9">MFS transporter</fullName>
    </submittedName>
</protein>
<evidence type="ECO:0000256" key="5">
    <source>
        <dbReference type="ARBA" id="ARBA00022989"/>
    </source>
</evidence>
<dbReference type="PROSITE" id="PS50850">
    <property type="entry name" value="MFS"/>
    <property type="match status" value="1"/>
</dbReference>
<accession>A0A8J3JYC8</accession>
<comment type="caution">
    <text evidence="9">The sequence shown here is derived from an EMBL/GenBank/DDBJ whole genome shotgun (WGS) entry which is preliminary data.</text>
</comment>
<dbReference type="Proteomes" id="UP000619293">
    <property type="component" value="Unassembled WGS sequence"/>
</dbReference>
<feature type="transmembrane region" description="Helical" evidence="7">
    <location>
        <begin position="163"/>
        <end position="190"/>
    </location>
</feature>
<feature type="transmembrane region" description="Helical" evidence="7">
    <location>
        <begin position="258"/>
        <end position="280"/>
    </location>
</feature>
<keyword evidence="10" id="KW-1185">Reference proteome</keyword>
<gene>
    <name evidence="9" type="ORF">Cch02nite_25660</name>
</gene>
<name>A0A8J3JYC8_9ACTN</name>
<evidence type="ECO:0000256" key="4">
    <source>
        <dbReference type="ARBA" id="ARBA00022692"/>
    </source>
</evidence>
<evidence type="ECO:0000256" key="2">
    <source>
        <dbReference type="ARBA" id="ARBA00022448"/>
    </source>
</evidence>
<feature type="transmembrane region" description="Helical" evidence="7">
    <location>
        <begin position="83"/>
        <end position="103"/>
    </location>
</feature>
<dbReference type="CDD" id="cd06173">
    <property type="entry name" value="MFS_MefA_like"/>
    <property type="match status" value="1"/>
</dbReference>
<keyword evidence="3" id="KW-1003">Cell membrane</keyword>
<feature type="transmembrane region" description="Helical" evidence="7">
    <location>
        <begin position="354"/>
        <end position="375"/>
    </location>
</feature>
<dbReference type="PANTHER" id="PTHR23513:SF11">
    <property type="entry name" value="STAPHYLOFERRIN A TRANSPORTER"/>
    <property type="match status" value="1"/>
</dbReference>
<evidence type="ECO:0000256" key="1">
    <source>
        <dbReference type="ARBA" id="ARBA00004651"/>
    </source>
</evidence>
<feature type="transmembrane region" description="Helical" evidence="7">
    <location>
        <begin position="316"/>
        <end position="333"/>
    </location>
</feature>
<organism evidence="9 10">
    <name type="scientific">Catellatospora chokoriensis</name>
    <dbReference type="NCBI Taxonomy" id="310353"/>
    <lineage>
        <taxon>Bacteria</taxon>
        <taxon>Bacillati</taxon>
        <taxon>Actinomycetota</taxon>
        <taxon>Actinomycetes</taxon>
        <taxon>Micromonosporales</taxon>
        <taxon>Micromonosporaceae</taxon>
        <taxon>Catellatospora</taxon>
    </lineage>
</organism>
<evidence type="ECO:0000313" key="9">
    <source>
        <dbReference type="EMBL" id="GIF89122.1"/>
    </source>
</evidence>
<dbReference type="GO" id="GO:0022857">
    <property type="term" value="F:transmembrane transporter activity"/>
    <property type="evidence" value="ECO:0007669"/>
    <property type="project" value="InterPro"/>
</dbReference>
<comment type="subcellular location">
    <subcellularLocation>
        <location evidence="1">Cell membrane</location>
        <topology evidence="1">Multi-pass membrane protein</topology>
    </subcellularLocation>
</comment>
<dbReference type="SUPFAM" id="SSF103473">
    <property type="entry name" value="MFS general substrate transporter"/>
    <property type="match status" value="1"/>
</dbReference>
<dbReference type="InterPro" id="IPR036259">
    <property type="entry name" value="MFS_trans_sf"/>
</dbReference>
<dbReference type="PANTHER" id="PTHR23513">
    <property type="entry name" value="INTEGRAL MEMBRANE EFFLUX PROTEIN-RELATED"/>
    <property type="match status" value="1"/>
</dbReference>
<evidence type="ECO:0000259" key="8">
    <source>
        <dbReference type="PROSITE" id="PS50850"/>
    </source>
</evidence>
<keyword evidence="4 7" id="KW-0812">Transmembrane</keyword>
<feature type="transmembrane region" description="Helical" evidence="7">
    <location>
        <begin position="381"/>
        <end position="401"/>
    </location>
</feature>
<evidence type="ECO:0000256" key="3">
    <source>
        <dbReference type="ARBA" id="ARBA00022475"/>
    </source>
</evidence>
<dbReference type="InterPro" id="IPR010290">
    <property type="entry name" value="TM_effector"/>
</dbReference>
<evidence type="ECO:0000313" key="10">
    <source>
        <dbReference type="Proteomes" id="UP000619293"/>
    </source>
</evidence>
<feature type="transmembrane region" description="Helical" evidence="7">
    <location>
        <begin position="292"/>
        <end position="310"/>
    </location>
</feature>
<dbReference type="RefSeq" id="WP_191840174.1">
    <property type="nucleotide sequence ID" value="NZ_BAAALB010000002.1"/>
</dbReference>
<dbReference type="Pfam" id="PF05977">
    <property type="entry name" value="MFS_3"/>
    <property type="match status" value="1"/>
</dbReference>
<sequence>MRARLSTTFRSLTVRNYRLFAGGQLIKLIGVWMMYVAQDWLVLELSNDSPTALGLVTALQFVPVMLLTLYAGTLADRFDKRTLLMVSNGVWAVLAIAQAILIATGVIELWHIMIFAGLLGVAQAIETPVRQAFVSELVGKPLLPNALSLSAATFQTARITGPALAGVAIAWLGTGPVFLVSTVMAIAPVLMQARMNPTELHRPELLPRDERAEAKVVDGLRYVRTRHDLLLPMAMMFVIAMFGYNFQLTLALLAKTVFATGAATFGLFNTALAVGSLAGALAGTARKGRPSVYLLLAAAVAFGLLAIAVGFAPYKWLVLLLLVPTGFSTVFLGQAANQRVQLGVDGAFRGRVMALYVLIFLGTAPIGSMVISWIAEHFGAAAGIWLGGAVSLLAALAALVWQLRHAGDRLAFQARPTPRVRVVRQESVAVA</sequence>
<feature type="domain" description="Major facilitator superfamily (MFS) profile" evidence="8">
    <location>
        <begin position="16"/>
        <end position="406"/>
    </location>
</feature>
<keyword evidence="2" id="KW-0813">Transport</keyword>
<evidence type="ECO:0000256" key="7">
    <source>
        <dbReference type="SAM" id="Phobius"/>
    </source>
</evidence>
<feature type="transmembrane region" description="Helical" evidence="7">
    <location>
        <begin position="20"/>
        <end position="38"/>
    </location>
</feature>
<dbReference type="InterPro" id="IPR020846">
    <property type="entry name" value="MFS_dom"/>
</dbReference>